<feature type="domain" description="Conjugative transposon TraJ C-terminal" evidence="2">
    <location>
        <begin position="12"/>
        <end position="317"/>
    </location>
</feature>
<accession>A0A1X9YYZ1</accession>
<evidence type="ECO:0000313" key="3">
    <source>
        <dbReference type="EMBL" id="ARS38033.1"/>
    </source>
</evidence>
<keyword evidence="1" id="KW-0472">Membrane</keyword>
<gene>
    <name evidence="3" type="ORF">CA264_21005</name>
</gene>
<keyword evidence="1" id="KW-0812">Transmembrane</keyword>
<feature type="transmembrane region" description="Helical" evidence="1">
    <location>
        <begin position="26"/>
        <end position="45"/>
    </location>
</feature>
<evidence type="ECO:0000313" key="4">
    <source>
        <dbReference type="Proteomes" id="UP000266292"/>
    </source>
</evidence>
<dbReference type="STRING" id="709015.GCA_000472485_00009"/>
<reference evidence="4" key="1">
    <citation type="submission" date="2017-05" db="EMBL/GenBank/DDBJ databases">
        <authorList>
            <person name="Ray J."/>
            <person name="Price M."/>
            <person name="Deutschbauer A."/>
        </authorList>
    </citation>
    <scope>NUCLEOTIDE SEQUENCE [LARGE SCALE GENOMIC DNA]</scope>
    <source>
        <strain evidence="4">DSM 19842</strain>
        <plasmid evidence="4">unnamed</plasmid>
    </source>
</reference>
<feature type="transmembrane region" description="Helical" evidence="1">
    <location>
        <begin position="159"/>
        <end position="183"/>
    </location>
</feature>
<sequence>MRELIDKAIFDLFDGLFLNIQELVSVFLYDAQALCAISMLLYFGLEAYKMMAGDETLRIMPLLRPFALTLVIVFWPGFIDAVNLPLQLVNDQAKGMYGAQVDQVEDLHRERLALVDSVARKLSESSAEFERIESEASDASWYETMGIDLQPLFNKMKGYYLMLMAKLHFTAMMVVEWVVISIFQVCSYIIYFLQIIFAGILVILGPFSFALSVLPGFRDSYLAWIARYISVGLYSGLGYIIMSISFVLVKYGLMKEIDILKAVLGNEEMFIAYVSFPSGGISFYIVSLIVGGLAMLTIPIISTWIVHTTGVGNAIGTMAGGAAKAAGGILK</sequence>
<geneLocation type="plasmid" evidence="3 4">
    <name>unnamed</name>
</geneLocation>
<name>A0A1X9YYZ1_9BACT</name>
<feature type="transmembrane region" description="Helical" evidence="1">
    <location>
        <begin position="190"/>
        <end position="213"/>
    </location>
</feature>
<dbReference type="Pfam" id="PF07863">
    <property type="entry name" value="CtnDOT_TraJ"/>
    <property type="match status" value="1"/>
</dbReference>
<organism evidence="3 4">
    <name type="scientific">Pontibacter actiniarum</name>
    <dbReference type="NCBI Taxonomy" id="323450"/>
    <lineage>
        <taxon>Bacteria</taxon>
        <taxon>Pseudomonadati</taxon>
        <taxon>Bacteroidota</taxon>
        <taxon>Cytophagia</taxon>
        <taxon>Cytophagales</taxon>
        <taxon>Hymenobacteraceae</taxon>
        <taxon>Pontibacter</taxon>
    </lineage>
</organism>
<dbReference type="AlphaFoldDB" id="A0A1X9YYZ1"/>
<evidence type="ECO:0000256" key="1">
    <source>
        <dbReference type="SAM" id="Phobius"/>
    </source>
</evidence>
<keyword evidence="4" id="KW-1185">Reference proteome</keyword>
<keyword evidence="3" id="KW-0614">Plasmid</keyword>
<dbReference type="KEGG" id="pact:CA264_21005"/>
<dbReference type="RefSeq" id="WP_025603782.1">
    <property type="nucleotide sequence ID" value="NZ_CP021236.1"/>
</dbReference>
<dbReference type="InterPro" id="IPR012424">
    <property type="entry name" value="Conjugative_transposon_TraJ_C"/>
</dbReference>
<feature type="transmembrane region" description="Helical" evidence="1">
    <location>
        <begin position="66"/>
        <end position="86"/>
    </location>
</feature>
<evidence type="ECO:0000259" key="2">
    <source>
        <dbReference type="Pfam" id="PF07863"/>
    </source>
</evidence>
<feature type="transmembrane region" description="Helical" evidence="1">
    <location>
        <begin position="270"/>
        <end position="296"/>
    </location>
</feature>
<protein>
    <submittedName>
        <fullName evidence="3">Plasmid transfer protein</fullName>
    </submittedName>
</protein>
<keyword evidence="1" id="KW-1133">Transmembrane helix</keyword>
<dbReference type="EMBL" id="CP021236">
    <property type="protein sequence ID" value="ARS38033.1"/>
    <property type="molecule type" value="Genomic_DNA"/>
</dbReference>
<feature type="transmembrane region" description="Helical" evidence="1">
    <location>
        <begin position="225"/>
        <end position="249"/>
    </location>
</feature>
<proteinExistence type="predicted"/>
<dbReference type="Proteomes" id="UP000266292">
    <property type="component" value="Plasmid unnamed"/>
</dbReference>
<dbReference type="OrthoDB" id="1222125at2"/>